<comment type="caution">
    <text evidence="1">The sequence shown here is derived from an EMBL/GenBank/DDBJ whole genome shotgun (WGS) entry which is preliminary data.</text>
</comment>
<evidence type="ECO:0000313" key="1">
    <source>
        <dbReference type="EMBL" id="KAG7287498.1"/>
    </source>
</evidence>
<reference evidence="1" key="1">
    <citation type="submission" date="2023-02" db="EMBL/GenBank/DDBJ databases">
        <authorList>
            <person name="Palmer J.M."/>
        </authorList>
    </citation>
    <scope>NUCLEOTIDE SEQUENCE</scope>
    <source>
        <strain evidence="1">FW57</strain>
    </source>
</reference>
<dbReference type="Gene3D" id="1.10.510.10">
    <property type="entry name" value="Transferase(Phosphotransferase) domain 1"/>
    <property type="match status" value="1"/>
</dbReference>
<dbReference type="InterPro" id="IPR011009">
    <property type="entry name" value="Kinase-like_dom_sf"/>
</dbReference>
<dbReference type="SUPFAM" id="SSF56112">
    <property type="entry name" value="Protein kinase-like (PK-like)"/>
    <property type="match status" value="1"/>
</dbReference>
<evidence type="ECO:0008006" key="3">
    <source>
        <dbReference type="Google" id="ProtNLM"/>
    </source>
</evidence>
<organism evidence="1 2">
    <name type="scientific">Staphylotrichum longicolle</name>
    <dbReference type="NCBI Taxonomy" id="669026"/>
    <lineage>
        <taxon>Eukaryota</taxon>
        <taxon>Fungi</taxon>
        <taxon>Dikarya</taxon>
        <taxon>Ascomycota</taxon>
        <taxon>Pezizomycotina</taxon>
        <taxon>Sordariomycetes</taxon>
        <taxon>Sordariomycetidae</taxon>
        <taxon>Sordariales</taxon>
        <taxon>Chaetomiaceae</taxon>
        <taxon>Staphylotrichum</taxon>
    </lineage>
</organism>
<dbReference type="Proteomes" id="UP001197093">
    <property type="component" value="Unassembled WGS sequence"/>
</dbReference>
<gene>
    <name evidence="1" type="ORF">NEMBOFW57_007010</name>
</gene>
<proteinExistence type="predicted"/>
<dbReference type="EMBL" id="JAHCVI010000003">
    <property type="protein sequence ID" value="KAG7287498.1"/>
    <property type="molecule type" value="Genomic_DNA"/>
</dbReference>
<name>A0AAD4EYC0_9PEZI</name>
<accession>A0AAD4EYC0</accession>
<dbReference type="AlphaFoldDB" id="A0AAD4EYC0"/>
<sequence>MTMSPVLDVVIQAPNGSPLQAVLKLFDRRFGEDLRRVYKQSACHTPAREAAFHAFIRQGKMAPFLREVDEAHETELIPPSPAGFLGEGTEGPAKYEAAQWRECREHFRCETKAYAQLSDLQGELIPRMLAHVRLVSGGDFDVPPDLRETGAPYFELNGILLERIDGYKLEDMTSLLTTRPPKNLKEWQIIIQAAANAAHVINERGILMQDASPRNVMVDRRSQTPRIIDFAQCLFRDELVDQWHRWEWQEDEEWDPDVEYWERARQQEDPAAIALVH</sequence>
<keyword evidence="2" id="KW-1185">Reference proteome</keyword>
<protein>
    <recommendedName>
        <fullName evidence="3">Protein kinase domain-containing protein</fullName>
    </recommendedName>
</protein>
<evidence type="ECO:0000313" key="2">
    <source>
        <dbReference type="Proteomes" id="UP001197093"/>
    </source>
</evidence>